<feature type="compositionally biased region" description="Basic and acidic residues" evidence="1">
    <location>
        <begin position="196"/>
        <end position="209"/>
    </location>
</feature>
<evidence type="ECO:0000256" key="1">
    <source>
        <dbReference type="SAM" id="MobiDB-lite"/>
    </source>
</evidence>
<dbReference type="EMBL" id="JAODUP010000488">
    <property type="protein sequence ID" value="KAK2148619.1"/>
    <property type="molecule type" value="Genomic_DNA"/>
</dbReference>
<reference evidence="2" key="1">
    <citation type="journal article" date="2023" name="Mol. Biol. Evol.">
        <title>Third-Generation Sequencing Reveals the Adaptive Role of the Epigenome in Three Deep-Sea Polychaetes.</title>
        <authorList>
            <person name="Perez M."/>
            <person name="Aroh O."/>
            <person name="Sun Y."/>
            <person name="Lan Y."/>
            <person name="Juniper S.K."/>
            <person name="Young C.R."/>
            <person name="Angers B."/>
            <person name="Qian P.Y."/>
        </authorList>
    </citation>
    <scope>NUCLEOTIDE SEQUENCE</scope>
    <source>
        <strain evidence="2">P08H-3</strain>
    </source>
</reference>
<feature type="compositionally biased region" description="Polar residues" evidence="1">
    <location>
        <begin position="114"/>
        <end position="123"/>
    </location>
</feature>
<evidence type="ECO:0000313" key="2">
    <source>
        <dbReference type="EMBL" id="KAK2148619.1"/>
    </source>
</evidence>
<feature type="non-terminal residue" evidence="2">
    <location>
        <position position="1"/>
    </location>
</feature>
<feature type="compositionally biased region" description="Acidic residues" evidence="1">
    <location>
        <begin position="211"/>
        <end position="229"/>
    </location>
</feature>
<protein>
    <submittedName>
        <fullName evidence="2">Uncharacterized protein</fullName>
    </submittedName>
</protein>
<name>A0AAD9J977_9ANNE</name>
<evidence type="ECO:0000313" key="3">
    <source>
        <dbReference type="Proteomes" id="UP001208570"/>
    </source>
</evidence>
<feature type="region of interest" description="Disordered" evidence="1">
    <location>
        <begin position="70"/>
        <end position="245"/>
    </location>
</feature>
<feature type="compositionally biased region" description="Basic and acidic residues" evidence="1">
    <location>
        <begin position="129"/>
        <end position="140"/>
    </location>
</feature>
<accession>A0AAD9J977</accession>
<sequence>PNVPNLNLSKVLKQTEGNVHELMQEVSIVSARSAINEQSLVDGEWSDEESILSSAHDKKTALLRHQKHVTDTETVHSQVNTHKSKTNEERMAQANDDSWDDDSVPLSSPRYKGITNSRTQLTSVDEENVGDKTDQNERQDGSSCQAIINNKPPVITSEDERKRILQELSMSDIEDISDPDFDDDNCMSGLNSEPVQKVEKSGGEKKPEAGNDSDWDSTSEGSSWEDDDEGHSVHEDDQTTVISATENSPNIKLQVYVSQRIILFLPLQHSVFYHSFPKIKKNVVITSSNKRSEENECVPSNLDPAQFEIEEYTSDSGGIFIRLSGCRKNEPCQGMSTYHRKSSAGYGSGDREEILEVGASGAQAKSNNSTRTVRISECSTVKGAEEAHSIVQDVANLYDKVLPLYLKVKRKEKLAASTLIHIKKNKQVSITGSVTD</sequence>
<dbReference type="Proteomes" id="UP001208570">
    <property type="component" value="Unassembled WGS sequence"/>
</dbReference>
<feature type="compositionally biased region" description="Acidic residues" evidence="1">
    <location>
        <begin position="172"/>
        <end position="185"/>
    </location>
</feature>
<comment type="caution">
    <text evidence="2">The sequence shown here is derived from an EMBL/GenBank/DDBJ whole genome shotgun (WGS) entry which is preliminary data.</text>
</comment>
<gene>
    <name evidence="2" type="ORF">LSH36_488g00007</name>
</gene>
<proteinExistence type="predicted"/>
<dbReference type="AlphaFoldDB" id="A0AAD9J977"/>
<keyword evidence="3" id="KW-1185">Reference proteome</keyword>
<organism evidence="2 3">
    <name type="scientific">Paralvinella palmiformis</name>
    <dbReference type="NCBI Taxonomy" id="53620"/>
    <lineage>
        <taxon>Eukaryota</taxon>
        <taxon>Metazoa</taxon>
        <taxon>Spiralia</taxon>
        <taxon>Lophotrochozoa</taxon>
        <taxon>Annelida</taxon>
        <taxon>Polychaeta</taxon>
        <taxon>Sedentaria</taxon>
        <taxon>Canalipalpata</taxon>
        <taxon>Terebellida</taxon>
        <taxon>Terebelliformia</taxon>
        <taxon>Alvinellidae</taxon>
        <taxon>Paralvinella</taxon>
    </lineage>
</organism>